<keyword evidence="2" id="KW-1185">Reference proteome</keyword>
<dbReference type="EMBL" id="CABIJS010000123">
    <property type="protein sequence ID" value="VUZ44398.1"/>
    <property type="molecule type" value="Genomic_DNA"/>
</dbReference>
<evidence type="ECO:0000313" key="1">
    <source>
        <dbReference type="EMBL" id="VUZ44398.1"/>
    </source>
</evidence>
<dbReference type="Proteomes" id="UP000321570">
    <property type="component" value="Unassembled WGS sequence"/>
</dbReference>
<gene>
    <name evidence="1" type="ORF">WMSIL1_LOCUS4399</name>
</gene>
<name>A0A564YCF2_HYMDI</name>
<proteinExistence type="predicted"/>
<protein>
    <submittedName>
        <fullName evidence="1">Uncharacterized protein</fullName>
    </submittedName>
</protein>
<accession>A0A564YCF2</accession>
<dbReference type="AlphaFoldDB" id="A0A564YCF2"/>
<reference evidence="1 2" key="1">
    <citation type="submission" date="2019-07" db="EMBL/GenBank/DDBJ databases">
        <authorList>
            <person name="Jastrzebski P J."/>
            <person name="Paukszto L."/>
            <person name="Jastrzebski P J."/>
        </authorList>
    </citation>
    <scope>NUCLEOTIDE SEQUENCE [LARGE SCALE GENOMIC DNA]</scope>
    <source>
        <strain evidence="1 2">WMS-il1</strain>
    </source>
</reference>
<sequence>MPISLSSRLPYHRRRCHKCKENGHKEGFCRISSTSSSTRQNPKNPDWIDDLNLIHFPDENEICQTFTLESTNAEHLVRGRNQCLHVAEIPSIHIHSPKPDSPKTQP</sequence>
<evidence type="ECO:0000313" key="2">
    <source>
        <dbReference type="Proteomes" id="UP000321570"/>
    </source>
</evidence>
<organism evidence="1 2">
    <name type="scientific">Hymenolepis diminuta</name>
    <name type="common">Rat tapeworm</name>
    <dbReference type="NCBI Taxonomy" id="6216"/>
    <lineage>
        <taxon>Eukaryota</taxon>
        <taxon>Metazoa</taxon>
        <taxon>Spiralia</taxon>
        <taxon>Lophotrochozoa</taxon>
        <taxon>Platyhelminthes</taxon>
        <taxon>Cestoda</taxon>
        <taxon>Eucestoda</taxon>
        <taxon>Cyclophyllidea</taxon>
        <taxon>Hymenolepididae</taxon>
        <taxon>Hymenolepis</taxon>
    </lineage>
</organism>